<dbReference type="InterPro" id="IPR038614">
    <property type="entry name" value="GK_N_sf"/>
</dbReference>
<feature type="domain" description="MOFRL-associated" evidence="2">
    <location>
        <begin position="8"/>
        <end position="231"/>
    </location>
</feature>
<comment type="caution">
    <text evidence="3">The sequence shown here is derived from an EMBL/GenBank/DDBJ whole genome shotgun (WGS) entry which is preliminary data.</text>
</comment>
<dbReference type="PANTHER" id="PTHR12227:SF0">
    <property type="entry name" value="GLYCERATE KINASE"/>
    <property type="match status" value="1"/>
</dbReference>
<organism evidence="3 4">
    <name type="scientific">Novosphingobium aureum</name>
    <dbReference type="NCBI Taxonomy" id="2792964"/>
    <lineage>
        <taxon>Bacteria</taxon>
        <taxon>Pseudomonadati</taxon>
        <taxon>Pseudomonadota</taxon>
        <taxon>Alphaproteobacteria</taxon>
        <taxon>Sphingomonadales</taxon>
        <taxon>Sphingomonadaceae</taxon>
        <taxon>Novosphingobium</taxon>
    </lineage>
</organism>
<evidence type="ECO:0000313" key="4">
    <source>
        <dbReference type="Proteomes" id="UP000617634"/>
    </source>
</evidence>
<dbReference type="Gene3D" id="3.40.1480.10">
    <property type="entry name" value="MOFRL domain"/>
    <property type="match status" value="1"/>
</dbReference>
<dbReference type="SUPFAM" id="SSF82544">
    <property type="entry name" value="GckA/TtuD-like"/>
    <property type="match status" value="1"/>
</dbReference>
<sequence>MADRIELVREMFAAGLKAVSAGVCLPAHLPAATAGRTLILAIGKAAATMAREAAARMEGRHDTIVLTRYGHSLPLDDLPPAARVFEAGHPLPDEHGLNATGEILEEVRKLTADDQLLMLISGGASALLTMPAPGLVLDDKKAMTRALLACGASISEINCVRTHLSQIKGGRLALAAHPAKVVTLAMSDIPGDDIALVGSGPTIADRTKLADAKHILDIYKIPCPPQVRAALDDEGNETPFAGSPGLSGATTRIVARSRMALEAAGEIAHAAGYTPIYLGDGIEGDAGELGTVHAALALHYAGKGGRYALLSGGETTVIVRNPNGRGGRNQEYLLSLALSLDGAAGIFALACDTDGIDGTQDNAGACISPTTLRRAGTLGQSAMAALNANRSYDFFEALGDLVMTGPTRTNVNDIRIILVDR</sequence>
<evidence type="ECO:0000259" key="2">
    <source>
        <dbReference type="Pfam" id="PF13660"/>
    </source>
</evidence>
<dbReference type="InterPro" id="IPR025286">
    <property type="entry name" value="MOFRL_assoc_dom"/>
</dbReference>
<gene>
    <name evidence="3" type="ORF">I5E68_13000</name>
</gene>
<evidence type="ECO:0000259" key="1">
    <source>
        <dbReference type="Pfam" id="PF05161"/>
    </source>
</evidence>
<dbReference type="InterPro" id="IPR007835">
    <property type="entry name" value="MOFRL"/>
</dbReference>
<dbReference type="Pfam" id="PF13660">
    <property type="entry name" value="DUF4147"/>
    <property type="match status" value="1"/>
</dbReference>
<evidence type="ECO:0000313" key="3">
    <source>
        <dbReference type="EMBL" id="MBH0113864.1"/>
    </source>
</evidence>
<keyword evidence="4" id="KW-1185">Reference proteome</keyword>
<dbReference type="PANTHER" id="PTHR12227">
    <property type="entry name" value="GLYCERATE KINASE"/>
    <property type="match status" value="1"/>
</dbReference>
<dbReference type="EMBL" id="JADZGI010000001">
    <property type="protein sequence ID" value="MBH0113864.1"/>
    <property type="molecule type" value="Genomic_DNA"/>
</dbReference>
<keyword evidence="3" id="KW-0418">Kinase</keyword>
<accession>A0A931HEF6</accession>
<dbReference type="GO" id="GO:0005737">
    <property type="term" value="C:cytoplasm"/>
    <property type="evidence" value="ECO:0007669"/>
    <property type="project" value="TreeGrafter"/>
</dbReference>
<dbReference type="RefSeq" id="WP_197164280.1">
    <property type="nucleotide sequence ID" value="NZ_JADZGI010000001.1"/>
</dbReference>
<dbReference type="Pfam" id="PF05161">
    <property type="entry name" value="MOFRL"/>
    <property type="match status" value="1"/>
</dbReference>
<protein>
    <submittedName>
        <fullName evidence="3">Glycerate kinase</fullName>
    </submittedName>
</protein>
<dbReference type="AlphaFoldDB" id="A0A931HEF6"/>
<reference evidence="3" key="1">
    <citation type="submission" date="2020-11" db="EMBL/GenBank/DDBJ databases">
        <title>Novosphingobium aureum sp. nov., a marine bacterium isolated from sediment of a salt flat.</title>
        <authorList>
            <person name="Yoo Y."/>
            <person name="Kim J.-J."/>
        </authorList>
    </citation>
    <scope>NUCLEOTIDE SEQUENCE</scope>
    <source>
        <strain evidence="3">YJ-S2-02</strain>
    </source>
</reference>
<dbReference type="InterPro" id="IPR037035">
    <property type="entry name" value="GK-like_C_sf"/>
</dbReference>
<proteinExistence type="predicted"/>
<dbReference type="InterPro" id="IPR039760">
    <property type="entry name" value="MOFRL_protein"/>
</dbReference>
<dbReference type="GO" id="GO:0008887">
    <property type="term" value="F:glycerate kinase activity"/>
    <property type="evidence" value="ECO:0007669"/>
    <property type="project" value="InterPro"/>
</dbReference>
<dbReference type="Gene3D" id="3.40.50.10180">
    <property type="entry name" value="Glycerate kinase, MOFRL-like N-terminal domain"/>
    <property type="match status" value="1"/>
</dbReference>
<keyword evidence="3" id="KW-0808">Transferase</keyword>
<feature type="domain" description="MOFRL" evidence="1">
    <location>
        <begin position="308"/>
        <end position="413"/>
    </location>
</feature>
<dbReference type="Proteomes" id="UP000617634">
    <property type="component" value="Unassembled WGS sequence"/>
</dbReference>
<name>A0A931HEF6_9SPHN</name>